<dbReference type="GO" id="GO:0019028">
    <property type="term" value="C:viral capsid"/>
    <property type="evidence" value="ECO:0007669"/>
    <property type="project" value="UniProtKB-KW"/>
</dbReference>
<evidence type="ECO:0000313" key="7">
    <source>
        <dbReference type="Proteomes" id="UP001162001"/>
    </source>
</evidence>
<sequence>MTGGILEVAAKGIEDIYLSGDPNITFFKTVYRRHTNFSKGELDLNFTNKLDFGKEGYSRIEHYGDLLHRLFLVIKLPKIDISFRSLTVGEVQTLLSQYGITWITPKDPSEIFTEDDFTEVKRLVGIERVRLERENELILQPAINALTTGEFEPNTWKMNNPGYTDNTDSNNDGISDGADKYLNDIINSFIEQDPYNLQYQIVNAHLLDESQDPIDLFNSIEIQDLMLQIFTDYVVGTTVFEPEPFYNDDNMRFYYNVDTANYTSTGSLAQANSNTIFRAGVDAKYTDDITDDYQKYDAYKIFDVTLTNNNRIVTSAADIQSIKTLLLDNILYGLIKNVRLMKNIYTSLLVSTTPPDLVTQTNSQFIFYRLFPVITPGQQVYQTTSSFQTTSLSTNPPPELNDNFSSDFTLTQETNEPSTVSHPFSNYVNTSINNLNGTFHSTNVGYFNTTKFIQYFNDVNVSGNIWKKLDIYNNAYTPGSALPFPELMYYMNYIWFTMAEQIPDAVSKYLRDGFNGNEKRADKGLTNINGVLTASSNTITLDTINNIIYPYLLDPVQEEILDVITPKITDALNYTIGRALNDNGYKSRTGITGDIILFGTVIPGKFTIVTDAESMHSLGNLTIPEYIIARYKKAFNDLKSLIPATFASSGSTLTQRTVYEGDANNTFTSVLQRLNDIVIKLFDTDLANIPEYSTYQTQNSNIYPDRIRQINGYPLPDEPNTTLNEVQISIWNSIFLQTVNNYNDLFNTFMLSNSYYLNNIGCELLSYLTWISSTWFDFNVATEYYDYYRNILSYQNLINPEPATIGDPNTIGEVQIYLNNKIVELLSIINHYNENRKLLDMRNIILQRSKYYYQEYEIILNDLTNEIEQNATTLYNHIPHPGTGDIVLDTQQELLTSPNYSQQNAVDTVLNMRNVANTFFELGGNENQNPDDNPYNPLTEPDLYNEWILNNNSPYNPVTEPNKYALWQKYKGTFKGSTEQTKFAGNNPYNPTTSIGLFDWLYNTNNIDGIAGELFSFNSQIELLYNNFSFDTNVYQFMSDYAIATSIVQDLPALLRPTINETHDAVLKYYQDRYNANVEIISKLEETSQDTTSVFNILERSLGGKNLAKFAWIRKIGHYIIDQIWFKIDDQIVDKQYGEWLEIWHTLTGRIKKKEKGYNILTGNVPELYTYNTLIKNEYELVIPLQFWFCRNIGLSLPILALHNSDVRLYVKLKSFDDVSFYDEFTTFRLKPRLKCNLLAEYIYVDDDERQKISTSKLEYIIDTLQFNGDIEINNNSFNEEGYIDAITRFKNPCKEMVWLLQRKNFIDGSLTNRQKLWHVYGYDTDGTLNPMKNAKIKFNSRDREIFKEIEYYNYIQPYEKHYANASTGVNVYSFSINPESIQPEGSANMSRIDDASIEFNLKNNVVFDINEGNVVFRLAIYALTMNVLRIFSGLAGLVFQQ</sequence>
<keyword evidence="3" id="KW-0946">Virion</keyword>
<evidence type="ECO:0000256" key="2">
    <source>
        <dbReference type="ARBA" id="ARBA00022561"/>
    </source>
</evidence>
<evidence type="ECO:0000259" key="4">
    <source>
        <dbReference type="Pfam" id="PF04451"/>
    </source>
</evidence>
<organism evidence="6 7">
    <name type="scientific">Fadolivirus FV1/VV64</name>
    <dbReference type="NCBI Taxonomy" id="3070911"/>
    <lineage>
        <taxon>Viruses</taxon>
        <taxon>Varidnaviria</taxon>
        <taxon>Bamfordvirae</taxon>
        <taxon>Nucleocytoviricota</taxon>
        <taxon>Megaviricetes</taxon>
        <taxon>Imitervirales</taxon>
        <taxon>Mimiviridae</taxon>
        <taxon>Klosneuvirinae</taxon>
        <taxon>Fadolivirus</taxon>
        <taxon>Fadolivirus algeromassiliense</taxon>
    </lineage>
</organism>
<evidence type="ECO:0000313" key="6">
    <source>
        <dbReference type="EMBL" id="QKF93933.1"/>
    </source>
</evidence>
<dbReference type="EMBL" id="MT418680">
    <property type="protein sequence ID" value="QKF93933.1"/>
    <property type="molecule type" value="Genomic_DNA"/>
</dbReference>
<gene>
    <name evidence="6" type="ORF">Fadolivirus_1_475</name>
</gene>
<evidence type="ECO:0000256" key="1">
    <source>
        <dbReference type="ARBA" id="ARBA00004328"/>
    </source>
</evidence>
<dbReference type="InterPro" id="IPR007542">
    <property type="entry name" value="MCP_C"/>
</dbReference>
<dbReference type="Gene3D" id="2.70.9.10">
    <property type="entry name" value="Adenovirus Type 2 Hexon, domain 4"/>
    <property type="match status" value="2"/>
</dbReference>
<reference evidence="6 7" key="1">
    <citation type="submission" date="2020-04" db="EMBL/GenBank/DDBJ databases">
        <title>Advantages and limits of metagenomic assembly and binning of a giant virus.</title>
        <authorList>
            <person name="Schulz F."/>
            <person name="Andreani J."/>
            <person name="Francis R."/>
            <person name="Boudjemaa H."/>
            <person name="Bou Khalil J.Y."/>
            <person name="Lee J."/>
            <person name="La Scola B."/>
            <person name="Woyke T."/>
        </authorList>
    </citation>
    <scope>NUCLEOTIDE SEQUENCE [LARGE SCALE GENOMIC DNA]</scope>
    <source>
        <strain evidence="6 7">FV1/VV64</strain>
    </source>
</reference>
<evidence type="ECO:0000256" key="3">
    <source>
        <dbReference type="ARBA" id="ARBA00022844"/>
    </source>
</evidence>
<feature type="domain" description="Major capsid protein C-terminal" evidence="4">
    <location>
        <begin position="1249"/>
        <end position="1437"/>
    </location>
</feature>
<dbReference type="GO" id="GO:0005198">
    <property type="term" value="F:structural molecule activity"/>
    <property type="evidence" value="ECO:0007669"/>
    <property type="project" value="InterPro"/>
</dbReference>
<feature type="domain" description="Major capsid protein N-terminal" evidence="5">
    <location>
        <begin position="1106"/>
        <end position="1221"/>
    </location>
</feature>
<keyword evidence="7" id="KW-1185">Reference proteome</keyword>
<dbReference type="Pfam" id="PF04451">
    <property type="entry name" value="Capsid_NCLDV"/>
    <property type="match status" value="1"/>
</dbReference>
<evidence type="ECO:0000259" key="5">
    <source>
        <dbReference type="Pfam" id="PF16903"/>
    </source>
</evidence>
<feature type="domain" description="Major capsid protein N-terminal" evidence="5">
    <location>
        <begin position="25"/>
        <end position="84"/>
    </location>
</feature>
<keyword evidence="2" id="KW-0167">Capsid protein</keyword>
<dbReference type="InterPro" id="IPR016112">
    <property type="entry name" value="VP_dsDNA_II"/>
</dbReference>
<proteinExistence type="predicted"/>
<dbReference type="Pfam" id="PF16903">
    <property type="entry name" value="Capsid_N"/>
    <property type="match status" value="2"/>
</dbReference>
<protein>
    <submittedName>
        <fullName evidence="6">Major capsid protein</fullName>
    </submittedName>
</protein>
<dbReference type="InterPro" id="IPR038519">
    <property type="entry name" value="MCP_C_sf"/>
</dbReference>
<accession>A0A7D3UQN4</accession>
<name>A0A7D3UQN4_9VIRU</name>
<dbReference type="Proteomes" id="UP001162001">
    <property type="component" value="Segment"/>
</dbReference>
<comment type="subcellular location">
    <subcellularLocation>
        <location evidence="1">Virion</location>
    </subcellularLocation>
</comment>
<dbReference type="InterPro" id="IPR031654">
    <property type="entry name" value="Capsid_N"/>
</dbReference>
<dbReference type="Gene3D" id="2.70.9.20">
    <property type="entry name" value="Major capsid protein Vp54"/>
    <property type="match status" value="1"/>
</dbReference>
<dbReference type="SUPFAM" id="SSF49749">
    <property type="entry name" value="Group II dsDNA viruses VP"/>
    <property type="match status" value="3"/>
</dbReference>